<comment type="caution">
    <text evidence="4">The sequence shown here is derived from an EMBL/GenBank/DDBJ whole genome shotgun (WGS) entry which is preliminary data.</text>
</comment>
<evidence type="ECO:0000313" key="5">
    <source>
        <dbReference type="Proteomes" id="UP000708148"/>
    </source>
</evidence>
<dbReference type="EMBL" id="CAJHUC010000449">
    <property type="protein sequence ID" value="CAD7696234.1"/>
    <property type="molecule type" value="Genomic_DNA"/>
</dbReference>
<dbReference type="Proteomes" id="UP000708148">
    <property type="component" value="Unassembled WGS sequence"/>
</dbReference>
<evidence type="ECO:0008006" key="6">
    <source>
        <dbReference type="Google" id="ProtNLM"/>
    </source>
</evidence>
<dbReference type="AlphaFoldDB" id="A0A8S1IMG5"/>
<gene>
    <name evidence="4" type="ORF">OSTQU699_LOCUS1595</name>
</gene>
<keyword evidence="1" id="KW-0732">Signal</keyword>
<dbReference type="InterPro" id="IPR002035">
    <property type="entry name" value="VWF_A"/>
</dbReference>
<organism evidence="4 5">
    <name type="scientific">Ostreobium quekettii</name>
    <dbReference type="NCBI Taxonomy" id="121088"/>
    <lineage>
        <taxon>Eukaryota</taxon>
        <taxon>Viridiplantae</taxon>
        <taxon>Chlorophyta</taxon>
        <taxon>core chlorophytes</taxon>
        <taxon>Ulvophyceae</taxon>
        <taxon>TCBD clade</taxon>
        <taxon>Bryopsidales</taxon>
        <taxon>Ostreobineae</taxon>
        <taxon>Ostreobiaceae</taxon>
        <taxon>Ostreobium</taxon>
    </lineage>
</organism>
<evidence type="ECO:0000259" key="2">
    <source>
        <dbReference type="PROSITE" id="PS50041"/>
    </source>
</evidence>
<dbReference type="InterPro" id="IPR036465">
    <property type="entry name" value="vWFA_dom_sf"/>
</dbReference>
<dbReference type="SMART" id="SM00034">
    <property type="entry name" value="CLECT"/>
    <property type="match status" value="1"/>
</dbReference>
<name>A0A8S1IMG5_9CHLO</name>
<dbReference type="GO" id="GO:0005245">
    <property type="term" value="F:voltage-gated calcium channel activity"/>
    <property type="evidence" value="ECO:0007669"/>
    <property type="project" value="TreeGrafter"/>
</dbReference>
<feature type="domain" description="VWFA" evidence="3">
    <location>
        <begin position="198"/>
        <end position="428"/>
    </location>
</feature>
<dbReference type="InterPro" id="IPR016186">
    <property type="entry name" value="C-type_lectin-like/link_sf"/>
</dbReference>
<evidence type="ECO:0000256" key="1">
    <source>
        <dbReference type="SAM" id="SignalP"/>
    </source>
</evidence>
<feature type="domain" description="C-type lectin" evidence="2">
    <location>
        <begin position="517"/>
        <end position="643"/>
    </location>
</feature>
<dbReference type="Gene3D" id="3.40.50.410">
    <property type="entry name" value="von Willebrand factor, type A domain"/>
    <property type="match status" value="1"/>
</dbReference>
<protein>
    <recommendedName>
        <fullName evidence="6">C-type lectin</fullName>
    </recommendedName>
</protein>
<keyword evidence="5" id="KW-1185">Reference proteome</keyword>
<accession>A0A8S1IMG5</accession>
<reference evidence="4" key="1">
    <citation type="submission" date="2020-12" db="EMBL/GenBank/DDBJ databases">
        <authorList>
            <person name="Iha C."/>
        </authorList>
    </citation>
    <scope>NUCLEOTIDE SEQUENCE</scope>
</reference>
<dbReference type="InterPro" id="IPR051173">
    <property type="entry name" value="Ca_channel_alpha-2/delta"/>
</dbReference>
<evidence type="ECO:0000259" key="3">
    <source>
        <dbReference type="PROSITE" id="PS50234"/>
    </source>
</evidence>
<dbReference type="PROSITE" id="PS50234">
    <property type="entry name" value="VWFA"/>
    <property type="match status" value="1"/>
</dbReference>
<dbReference type="PROSITE" id="PS50041">
    <property type="entry name" value="C_TYPE_LECTIN_2"/>
    <property type="match status" value="1"/>
</dbReference>
<dbReference type="OrthoDB" id="1922840at2759"/>
<feature type="signal peptide" evidence="1">
    <location>
        <begin position="1"/>
        <end position="25"/>
    </location>
</feature>
<dbReference type="PANTHER" id="PTHR10166:SF37">
    <property type="entry name" value="STOLID, ISOFORM H"/>
    <property type="match status" value="1"/>
</dbReference>
<evidence type="ECO:0000313" key="4">
    <source>
        <dbReference type="EMBL" id="CAD7696234.1"/>
    </source>
</evidence>
<dbReference type="SUPFAM" id="SSF53300">
    <property type="entry name" value="vWA-like"/>
    <property type="match status" value="1"/>
</dbReference>
<proteinExistence type="predicted"/>
<dbReference type="CDD" id="cd00037">
    <property type="entry name" value="CLECT"/>
    <property type="match status" value="1"/>
</dbReference>
<dbReference type="PANTHER" id="PTHR10166">
    <property type="entry name" value="VOLTAGE-DEPENDENT CALCIUM CHANNEL SUBUNIT ALPHA-2/DELTA-RELATED"/>
    <property type="match status" value="1"/>
</dbReference>
<sequence>MGGRSRLAALAAGACLLLLLGAPAADEVDDLIDGVEAVVERVAEAATDAFSGRFASVADCGCSPHACGSEFGTSECVEDIGDAELCGGCTGQKLSLAESFILTPPTVDIKNLTADVKDSICTFQGLNTVFNELQNNLTANAWSYVATTTGIMRNWPGHAHDRGVDVDAEDADSNLEDCKIYDPRVRPWYAAATSGPKDVVLVVDTSESMLVADSGDSTTRWDVAKQALLSLLDTFSISDYINMVEFNDEVKSLSPGGLLHATSDNIAALKEEVNVIEPKGGTDFRLGLEEAFSLLTIATKRRKDNEELVSSDCQKVIIFVTAGEDCTLDNGKECGKQPPENVTPVDAVLDFIEEKQQALVAAGSQRVHFFPYSFGADADDEIPKEMACANEGVWGRILPGDDPLFKMNTYTAYLASQRGNTKPIWSRVYVDEFGLGAVVTAAKAIYSPKTSLGEDGSLVGVVGHDVRVGDIEAITEDFRTVILQIVRRGIQCIDTVFTGCELQLLRGQESECPEKFEPADCYFFSTTGAYYSAPKEPLLSYDDAEAFCKEMGGELADINQPLEEDLLAGLASNAGSWIGLKRDESGTWKWTVTGEAVPEDSVIWVFNKDLEDPEKSCATLDRRGVRNSVHPESCSLLTRPICKFSAEAAPDQCTGDNVIRIDEDYVYNVRPLSTCRTEEEDRVNATAISPGVEDFAADDVICPLGTTKSTFDVRCCDDCTA</sequence>
<dbReference type="InterPro" id="IPR016187">
    <property type="entry name" value="CTDL_fold"/>
</dbReference>
<dbReference type="GO" id="GO:0005891">
    <property type="term" value="C:voltage-gated calcium channel complex"/>
    <property type="evidence" value="ECO:0007669"/>
    <property type="project" value="TreeGrafter"/>
</dbReference>
<feature type="chain" id="PRO_5035770921" description="C-type lectin" evidence="1">
    <location>
        <begin position="26"/>
        <end position="721"/>
    </location>
</feature>
<dbReference type="InterPro" id="IPR001304">
    <property type="entry name" value="C-type_lectin-like"/>
</dbReference>
<dbReference type="Pfam" id="PF13519">
    <property type="entry name" value="VWA_2"/>
    <property type="match status" value="1"/>
</dbReference>
<dbReference type="Pfam" id="PF00059">
    <property type="entry name" value="Lectin_C"/>
    <property type="match status" value="1"/>
</dbReference>
<dbReference type="Gene3D" id="3.10.100.10">
    <property type="entry name" value="Mannose-Binding Protein A, subunit A"/>
    <property type="match status" value="1"/>
</dbReference>
<dbReference type="SMART" id="SM00327">
    <property type="entry name" value="VWA"/>
    <property type="match status" value="1"/>
</dbReference>
<dbReference type="SUPFAM" id="SSF56436">
    <property type="entry name" value="C-type lectin-like"/>
    <property type="match status" value="1"/>
</dbReference>